<evidence type="ECO:0000313" key="2">
    <source>
        <dbReference type="EMBL" id="GGG15243.1"/>
    </source>
</evidence>
<feature type="region of interest" description="Disordered" evidence="1">
    <location>
        <begin position="26"/>
        <end position="45"/>
    </location>
</feature>
<comment type="caution">
    <text evidence="2">The sequence shown here is derived from an EMBL/GenBank/DDBJ whole genome shotgun (WGS) entry which is preliminary data.</text>
</comment>
<reference evidence="2" key="1">
    <citation type="journal article" date="2014" name="Int. J. Syst. Evol. Microbiol.">
        <title>Complete genome sequence of Corynebacterium casei LMG S-19264T (=DSM 44701T), isolated from a smear-ripened cheese.</title>
        <authorList>
            <consortium name="US DOE Joint Genome Institute (JGI-PGF)"/>
            <person name="Walter F."/>
            <person name="Albersmeier A."/>
            <person name="Kalinowski J."/>
            <person name="Ruckert C."/>
        </authorList>
    </citation>
    <scope>NUCLEOTIDE SEQUENCE</scope>
    <source>
        <strain evidence="2">CGMCC 1.12987</strain>
    </source>
</reference>
<organism evidence="2 3">
    <name type="scientific">Paenibacillus abyssi</name>
    <dbReference type="NCBI Taxonomy" id="1340531"/>
    <lineage>
        <taxon>Bacteria</taxon>
        <taxon>Bacillati</taxon>
        <taxon>Bacillota</taxon>
        <taxon>Bacilli</taxon>
        <taxon>Bacillales</taxon>
        <taxon>Paenibacillaceae</taxon>
        <taxon>Paenibacillus</taxon>
    </lineage>
</organism>
<protein>
    <submittedName>
        <fullName evidence="2">Uncharacterized protein</fullName>
    </submittedName>
</protein>
<accession>A0A917FZH3</accession>
<gene>
    <name evidence="2" type="ORF">GCM10010916_35200</name>
</gene>
<evidence type="ECO:0000256" key="1">
    <source>
        <dbReference type="SAM" id="MobiDB-lite"/>
    </source>
</evidence>
<keyword evidence="3" id="KW-1185">Reference proteome</keyword>
<reference evidence="2" key="2">
    <citation type="submission" date="2020-09" db="EMBL/GenBank/DDBJ databases">
        <authorList>
            <person name="Sun Q."/>
            <person name="Zhou Y."/>
        </authorList>
    </citation>
    <scope>NUCLEOTIDE SEQUENCE</scope>
    <source>
        <strain evidence="2">CGMCC 1.12987</strain>
    </source>
</reference>
<dbReference type="Proteomes" id="UP000644756">
    <property type="component" value="Unassembled WGS sequence"/>
</dbReference>
<dbReference type="EMBL" id="BMGR01000012">
    <property type="protein sequence ID" value="GGG15243.1"/>
    <property type="molecule type" value="Genomic_DNA"/>
</dbReference>
<dbReference type="AlphaFoldDB" id="A0A917FZH3"/>
<evidence type="ECO:0000313" key="3">
    <source>
        <dbReference type="Proteomes" id="UP000644756"/>
    </source>
</evidence>
<proteinExistence type="predicted"/>
<name>A0A917FZH3_9BACL</name>
<sequence length="45" mass="5497">MTILLFQMEVQQKVYYEEDRVPFDTLDEEINYPKPNTDEEEKLSK</sequence>